<dbReference type="AlphaFoldDB" id="A0A0F7THF5"/>
<feature type="compositionally biased region" description="Basic and acidic residues" evidence="1">
    <location>
        <begin position="131"/>
        <end position="141"/>
    </location>
</feature>
<evidence type="ECO:0000313" key="2">
    <source>
        <dbReference type="EMBL" id="CEJ55940.1"/>
    </source>
</evidence>
<protein>
    <submittedName>
        <fullName evidence="2">Uncharacterized protein</fullName>
    </submittedName>
</protein>
<feature type="region of interest" description="Disordered" evidence="1">
    <location>
        <begin position="47"/>
        <end position="87"/>
    </location>
</feature>
<proteinExistence type="predicted"/>
<sequence length="160" mass="17826">MLPARITIEVTFPLITVLEIIQLLRMGKAFSTTIRLEPCPTKKANDCDTDNNHTDGVSNEHSLRRVRPTEVDTTIDDSEKDHDEPEVAMHNFKYGREFDHDTDKGDAARNGLIDPVPAYTLGIDAEEDSPEWEKEDERAAEAESVEDAGPAAVGLELFAF</sequence>
<gene>
    <name evidence="2" type="ORF">PMG11_02169</name>
</gene>
<keyword evidence="3" id="KW-1185">Reference proteome</keyword>
<name>A0A0F7THF5_PENBI</name>
<evidence type="ECO:0000313" key="3">
    <source>
        <dbReference type="Proteomes" id="UP000042958"/>
    </source>
</evidence>
<dbReference type="Proteomes" id="UP000042958">
    <property type="component" value="Unassembled WGS sequence"/>
</dbReference>
<evidence type="ECO:0000256" key="1">
    <source>
        <dbReference type="SAM" id="MobiDB-lite"/>
    </source>
</evidence>
<feature type="region of interest" description="Disordered" evidence="1">
    <location>
        <begin position="124"/>
        <end position="148"/>
    </location>
</feature>
<accession>A0A0F7THF5</accession>
<feature type="compositionally biased region" description="Basic and acidic residues" evidence="1">
    <location>
        <begin position="77"/>
        <end position="87"/>
    </location>
</feature>
<feature type="compositionally biased region" description="Basic and acidic residues" evidence="1">
    <location>
        <begin position="61"/>
        <end position="70"/>
    </location>
</feature>
<reference evidence="3" key="1">
    <citation type="journal article" date="2015" name="Genome Announc.">
        <title>Draft genome sequence of the fungus Penicillium brasilianum MG11.</title>
        <authorList>
            <person name="Horn F."/>
            <person name="Linde J."/>
            <person name="Mattern D.J."/>
            <person name="Walther G."/>
            <person name="Guthke R."/>
            <person name="Brakhage A.A."/>
            <person name="Valiante V."/>
        </authorList>
    </citation>
    <scope>NUCLEOTIDE SEQUENCE [LARGE SCALE GENOMIC DNA]</scope>
    <source>
        <strain evidence="3">MG11</strain>
    </source>
</reference>
<dbReference type="EMBL" id="CDHK01000002">
    <property type="protein sequence ID" value="CEJ55940.1"/>
    <property type="molecule type" value="Genomic_DNA"/>
</dbReference>
<organism evidence="2 3">
    <name type="scientific">Penicillium brasilianum</name>
    <dbReference type="NCBI Taxonomy" id="104259"/>
    <lineage>
        <taxon>Eukaryota</taxon>
        <taxon>Fungi</taxon>
        <taxon>Dikarya</taxon>
        <taxon>Ascomycota</taxon>
        <taxon>Pezizomycotina</taxon>
        <taxon>Eurotiomycetes</taxon>
        <taxon>Eurotiomycetidae</taxon>
        <taxon>Eurotiales</taxon>
        <taxon>Aspergillaceae</taxon>
        <taxon>Penicillium</taxon>
    </lineage>
</organism>